<dbReference type="SUPFAM" id="SSF48403">
    <property type="entry name" value="Ankyrin repeat"/>
    <property type="match status" value="1"/>
</dbReference>
<evidence type="ECO:0000313" key="2">
    <source>
        <dbReference type="Proteomes" id="UP000214600"/>
    </source>
</evidence>
<name>A0A228J496_9BURK</name>
<accession>A0A228J496</accession>
<gene>
    <name evidence="1" type="ORF">CFB84_02005</name>
</gene>
<dbReference type="Proteomes" id="UP000214600">
    <property type="component" value="Unassembled WGS sequence"/>
</dbReference>
<dbReference type="InterPro" id="IPR036770">
    <property type="entry name" value="Ankyrin_rpt-contain_sf"/>
</dbReference>
<evidence type="ECO:0000313" key="1">
    <source>
        <dbReference type="EMBL" id="OXI49536.1"/>
    </source>
</evidence>
<dbReference type="Gene3D" id="1.25.40.20">
    <property type="entry name" value="Ankyrin repeat-containing domain"/>
    <property type="match status" value="1"/>
</dbReference>
<protein>
    <submittedName>
        <fullName evidence="1">Uncharacterized protein</fullName>
    </submittedName>
</protein>
<reference evidence="1 2" key="2">
    <citation type="submission" date="2017-08" db="EMBL/GenBank/DDBJ databases">
        <title>WGS of novel Burkholderia cepaca complex species.</title>
        <authorList>
            <person name="Lipuma J."/>
            <person name="Spilker T."/>
        </authorList>
    </citation>
    <scope>NUCLEOTIDE SEQUENCE [LARGE SCALE GENOMIC DNA]</scope>
    <source>
        <strain evidence="1 2">AU17325</strain>
    </source>
</reference>
<organism evidence="1 2">
    <name type="scientific">Burkholderia aenigmatica</name>
    <dbReference type="NCBI Taxonomy" id="2015348"/>
    <lineage>
        <taxon>Bacteria</taxon>
        <taxon>Pseudomonadati</taxon>
        <taxon>Pseudomonadota</taxon>
        <taxon>Betaproteobacteria</taxon>
        <taxon>Burkholderiales</taxon>
        <taxon>Burkholderiaceae</taxon>
        <taxon>Burkholderia</taxon>
        <taxon>Burkholderia cepacia complex</taxon>
    </lineage>
</organism>
<dbReference type="AlphaFoldDB" id="A0A228J496"/>
<proteinExistence type="predicted"/>
<sequence length="202" mass="22184">MNAEFLVDIFEAAGAFSEGDLAPIQRLLPNIARQDVLEGMPILFHVARSRAIFDFLDGNHVNFLQRNERTGDTFLHCATLDRDAALFEQAVAWYATRRLLDEPNRSGITTLSAALKFGLIARAEKLIDAGANMSTVAANGLTPIRQALYCLDGEDAAIAGLNVLLRRGVEVSRDEALRLKQFASDLGRSAVGKWLDGHLKFD</sequence>
<dbReference type="EMBL" id="NKFA01000002">
    <property type="protein sequence ID" value="OXI49536.1"/>
    <property type="molecule type" value="Genomic_DNA"/>
</dbReference>
<dbReference type="RefSeq" id="WP_089449798.1">
    <property type="nucleotide sequence ID" value="NZ_NKFA01000002.1"/>
</dbReference>
<reference evidence="2" key="1">
    <citation type="submission" date="2017-06" db="EMBL/GenBank/DDBJ databases">
        <authorList>
            <person name="LiPuma J."/>
            <person name="Spilker T."/>
        </authorList>
    </citation>
    <scope>NUCLEOTIDE SEQUENCE [LARGE SCALE GENOMIC DNA]</scope>
    <source>
        <strain evidence="2">AU17325</strain>
    </source>
</reference>
<comment type="caution">
    <text evidence="1">The sequence shown here is derived from an EMBL/GenBank/DDBJ whole genome shotgun (WGS) entry which is preliminary data.</text>
</comment>